<accession>A0A8B8SP71</accession>
<reference evidence="5" key="1">
    <citation type="submission" date="2025-08" db="UniProtKB">
        <authorList>
            <consortium name="RefSeq"/>
        </authorList>
    </citation>
    <scope>IDENTIFICATION</scope>
    <source>
        <tissue evidence="5">Ear skin</tissue>
    </source>
</reference>
<feature type="signal peptide" evidence="3">
    <location>
        <begin position="1"/>
        <end position="22"/>
    </location>
</feature>
<dbReference type="RefSeq" id="XP_032331539.1">
    <property type="nucleotide sequence ID" value="XM_032475648.1"/>
</dbReference>
<keyword evidence="2" id="KW-0812">Transmembrane</keyword>
<protein>
    <submittedName>
        <fullName evidence="5">Uncharacterized protein LOC116662195</fullName>
    </submittedName>
</protein>
<evidence type="ECO:0000313" key="5">
    <source>
        <dbReference type="RefSeq" id="XP_032331539.1"/>
    </source>
</evidence>
<feature type="transmembrane region" description="Helical" evidence="2">
    <location>
        <begin position="264"/>
        <end position="286"/>
    </location>
</feature>
<feature type="compositionally biased region" description="Basic residues" evidence="1">
    <location>
        <begin position="93"/>
        <end position="102"/>
    </location>
</feature>
<evidence type="ECO:0000256" key="2">
    <source>
        <dbReference type="SAM" id="Phobius"/>
    </source>
</evidence>
<evidence type="ECO:0000256" key="1">
    <source>
        <dbReference type="SAM" id="MobiDB-lite"/>
    </source>
</evidence>
<dbReference type="Proteomes" id="UP000694856">
    <property type="component" value="Chromosome X"/>
</dbReference>
<name>A0A8B8SP71_CAMFR</name>
<keyword evidence="4" id="KW-1185">Reference proteome</keyword>
<sequence>MCNSGGGKANQWGIFLIQRVLCFQSFLPVADICPVLVQNSAAEHNRPSLSPSFCGSAIQKQLSRVFGVQGLERVQPTCGRGCGGRGQEGRFPAHSRRRRAPRGRSAYPAAPRGVGLIPAPVIQRRKKAYCLYDPASAVTERGFCCVPWVGRSHRQTNPGPLGGRNARECECQRAAPLEPTRLRLRLQTRMPRTRRWGSCVSSTLARQADAVLLGEENLASLCFLQFLSHVPLSVFSSPGKPPFSPLPSRFSQPRSLLLPSLPFFLNYLLSSLHVLFLSFSLMYSFLRKPRRILIFKMIARNVPKRKEEYESTVAL</sequence>
<feature type="region of interest" description="Disordered" evidence="1">
    <location>
        <begin position="82"/>
        <end position="109"/>
    </location>
</feature>
<proteinExistence type="predicted"/>
<feature type="chain" id="PRO_5034366245" evidence="3">
    <location>
        <begin position="23"/>
        <end position="315"/>
    </location>
</feature>
<evidence type="ECO:0000256" key="3">
    <source>
        <dbReference type="SAM" id="SignalP"/>
    </source>
</evidence>
<gene>
    <name evidence="5" type="primary">LOC116662195</name>
</gene>
<keyword evidence="3" id="KW-0732">Signal</keyword>
<dbReference type="KEGG" id="cfr:116662195"/>
<evidence type="ECO:0000313" key="4">
    <source>
        <dbReference type="Proteomes" id="UP000694856"/>
    </source>
</evidence>
<dbReference type="AlphaFoldDB" id="A0A8B8SP71"/>
<keyword evidence="2" id="KW-1133">Transmembrane helix</keyword>
<keyword evidence="2" id="KW-0472">Membrane</keyword>
<organism evidence="4 5">
    <name type="scientific">Camelus ferus</name>
    <name type="common">Wild bactrian camel</name>
    <name type="synonym">Camelus bactrianus ferus</name>
    <dbReference type="NCBI Taxonomy" id="419612"/>
    <lineage>
        <taxon>Eukaryota</taxon>
        <taxon>Metazoa</taxon>
        <taxon>Chordata</taxon>
        <taxon>Craniata</taxon>
        <taxon>Vertebrata</taxon>
        <taxon>Euteleostomi</taxon>
        <taxon>Mammalia</taxon>
        <taxon>Eutheria</taxon>
        <taxon>Laurasiatheria</taxon>
        <taxon>Artiodactyla</taxon>
        <taxon>Tylopoda</taxon>
        <taxon>Camelidae</taxon>
        <taxon>Camelus</taxon>
    </lineage>
</organism>
<dbReference type="GeneID" id="116662195"/>